<dbReference type="InterPro" id="IPR027417">
    <property type="entry name" value="P-loop_NTPase"/>
</dbReference>
<accession>A0A1D7W5Y1</accession>
<dbReference type="GO" id="GO:0005524">
    <property type="term" value="F:ATP binding"/>
    <property type="evidence" value="ECO:0007669"/>
    <property type="project" value="UniProtKB-KW"/>
</dbReference>
<dbReference type="PATRIC" id="fig|1703.10.peg.2422"/>
<dbReference type="Gene3D" id="3.40.50.300">
    <property type="entry name" value="P-loop containing nucleotide triphosphate hydrolases"/>
    <property type="match status" value="1"/>
</dbReference>
<comment type="similarity">
    <text evidence="3">Belongs to the MoxR family.</text>
</comment>
<evidence type="ECO:0000256" key="1">
    <source>
        <dbReference type="ARBA" id="ARBA00022741"/>
    </source>
</evidence>
<dbReference type="Proteomes" id="UP000094793">
    <property type="component" value="Chromosome"/>
</dbReference>
<dbReference type="PANTHER" id="PTHR42759">
    <property type="entry name" value="MOXR FAMILY PROTEIN"/>
    <property type="match status" value="1"/>
</dbReference>
<organism evidence="6 7">
    <name type="scientific">Brevibacterium aurantiacum</name>
    <dbReference type="NCBI Taxonomy" id="273384"/>
    <lineage>
        <taxon>Bacteria</taxon>
        <taxon>Bacillati</taxon>
        <taxon>Actinomycetota</taxon>
        <taxon>Actinomycetes</taxon>
        <taxon>Micrococcales</taxon>
        <taxon>Brevibacteriaceae</taxon>
        <taxon>Brevibacterium</taxon>
    </lineage>
</organism>
<dbReference type="Gene3D" id="1.10.8.80">
    <property type="entry name" value="Magnesium chelatase subunit I, C-Terminal domain"/>
    <property type="match status" value="1"/>
</dbReference>
<dbReference type="GO" id="GO:0016887">
    <property type="term" value="F:ATP hydrolysis activity"/>
    <property type="evidence" value="ECO:0007669"/>
    <property type="project" value="InterPro"/>
</dbReference>
<dbReference type="InterPro" id="IPR011703">
    <property type="entry name" value="ATPase_AAA-3"/>
</dbReference>
<sequence>MSVGTAAQVRKVRPEDTYVDAGVGIGDNGIMSISQEGTQTNSVIGAEHIEWVQQLTSRARTAINAVLEGKDEAVGLSLIALLAGGHVLLEDVPGVGKTLLARAMGKVVDGSVRRIQFTPDLLPTDVVGVNLFNQETRHFEFRQGPVFANIVIADEINRASPKTQSAMLECMAEGQATIDGETYQMPSPFIVVATQNPIDMEGTYALPEAQRDRFMTRISLGYPNTADEIDLLDNQIEHDPLSSATPVTSLEQINQARGIVRHVSATRELREYIVSILHASRNDEAILLGSSPRGGVHLLRAAKARAALSGRTFVTPDDIQALAPYILAHRIIPRDGDDSELAAELVGRLLARVPISTVQ</sequence>
<feature type="domain" description="ChlI/MoxR AAA lid" evidence="5">
    <location>
        <begin position="279"/>
        <end position="340"/>
    </location>
</feature>
<dbReference type="SUPFAM" id="SSF52540">
    <property type="entry name" value="P-loop containing nucleoside triphosphate hydrolases"/>
    <property type="match status" value="1"/>
</dbReference>
<dbReference type="Pfam" id="PF17863">
    <property type="entry name" value="AAA_lid_2"/>
    <property type="match status" value="1"/>
</dbReference>
<dbReference type="PANTHER" id="PTHR42759:SF5">
    <property type="entry name" value="METHANOL DEHYDROGENASE REGULATOR"/>
    <property type="match status" value="1"/>
</dbReference>
<dbReference type="PIRSF" id="PIRSF002849">
    <property type="entry name" value="AAA_ATPase_chaperone_MoxR_prd"/>
    <property type="match status" value="1"/>
</dbReference>
<protein>
    <submittedName>
        <fullName evidence="6">MoxR-like ATPase</fullName>
    </submittedName>
</protein>
<dbReference type="Pfam" id="PF07726">
    <property type="entry name" value="AAA_3"/>
    <property type="match status" value="1"/>
</dbReference>
<keyword evidence="1" id="KW-0547">Nucleotide-binding</keyword>
<name>A0A1D7W5Y1_BREAU</name>
<evidence type="ECO:0000259" key="5">
    <source>
        <dbReference type="Pfam" id="PF17863"/>
    </source>
</evidence>
<dbReference type="AlphaFoldDB" id="A0A1D7W5Y1"/>
<dbReference type="FunFam" id="3.40.50.300:FF:000640">
    <property type="entry name" value="MoxR family ATPase"/>
    <property type="match status" value="1"/>
</dbReference>
<gene>
    <name evidence="6" type="ORF">BLSMQ_2352</name>
</gene>
<keyword evidence="2" id="KW-0067">ATP-binding</keyword>
<dbReference type="InterPro" id="IPR041628">
    <property type="entry name" value="ChlI/MoxR_AAA_lid"/>
</dbReference>
<dbReference type="InterPro" id="IPR050764">
    <property type="entry name" value="CbbQ/NirQ/NorQ/GpvN"/>
</dbReference>
<evidence type="ECO:0000313" key="7">
    <source>
        <dbReference type="Proteomes" id="UP000094793"/>
    </source>
</evidence>
<feature type="domain" description="ATPase AAA-3" evidence="4">
    <location>
        <begin position="86"/>
        <end position="215"/>
    </location>
</feature>
<reference evidence="7" key="1">
    <citation type="submission" date="2016-09" db="EMBL/GenBank/DDBJ databases">
        <title>Complete Genome Sequence of Brevibacterium linens SMQ-1335.</title>
        <authorList>
            <person name="de Melo A.G."/>
            <person name="Labrie S.J."/>
            <person name="Dumaresq J."/>
            <person name="Roberts R.J."/>
            <person name="Tremblay D.M."/>
            <person name="Moineau S."/>
        </authorList>
    </citation>
    <scope>NUCLEOTIDE SEQUENCE [LARGE SCALE GENOMIC DNA]</scope>
    <source>
        <strain evidence="7">SMQ-1335</strain>
    </source>
</reference>
<evidence type="ECO:0000256" key="3">
    <source>
        <dbReference type="ARBA" id="ARBA00061607"/>
    </source>
</evidence>
<evidence type="ECO:0000259" key="4">
    <source>
        <dbReference type="Pfam" id="PF07726"/>
    </source>
</evidence>
<dbReference type="CDD" id="cd00009">
    <property type="entry name" value="AAA"/>
    <property type="match status" value="1"/>
</dbReference>
<dbReference type="KEGG" id="blin:BLSMQ_2352"/>
<dbReference type="eggNOG" id="COG0714">
    <property type="taxonomic scope" value="Bacteria"/>
</dbReference>
<evidence type="ECO:0000256" key="2">
    <source>
        <dbReference type="ARBA" id="ARBA00022840"/>
    </source>
</evidence>
<dbReference type="EMBL" id="CP017150">
    <property type="protein sequence ID" value="AOP54058.1"/>
    <property type="molecule type" value="Genomic_DNA"/>
</dbReference>
<proteinExistence type="inferred from homology"/>
<evidence type="ECO:0000313" key="6">
    <source>
        <dbReference type="EMBL" id="AOP54058.1"/>
    </source>
</evidence>